<dbReference type="AlphaFoldDB" id="A0A0F4JYD4"/>
<dbReference type="Proteomes" id="UP000033551">
    <property type="component" value="Unassembled WGS sequence"/>
</dbReference>
<feature type="compositionally biased region" description="Gly residues" evidence="1">
    <location>
        <begin position="95"/>
        <end position="106"/>
    </location>
</feature>
<feature type="region of interest" description="Disordered" evidence="1">
    <location>
        <begin position="92"/>
        <end position="112"/>
    </location>
</feature>
<evidence type="ECO:0000313" key="4">
    <source>
        <dbReference type="Proteomes" id="UP000033551"/>
    </source>
</evidence>
<feature type="non-terminal residue" evidence="3">
    <location>
        <position position="112"/>
    </location>
</feature>
<proteinExistence type="predicted"/>
<dbReference type="EMBL" id="JZWV01000045">
    <property type="protein sequence ID" value="KJY38859.1"/>
    <property type="molecule type" value="Genomic_DNA"/>
</dbReference>
<feature type="non-terminal residue" evidence="3">
    <location>
        <position position="1"/>
    </location>
</feature>
<dbReference type="GO" id="GO:0006457">
    <property type="term" value="P:protein folding"/>
    <property type="evidence" value="ECO:0007669"/>
    <property type="project" value="InterPro"/>
</dbReference>
<organism evidence="3 4">
    <name type="scientific">Streptomyces katrae</name>
    <dbReference type="NCBI Taxonomy" id="68223"/>
    <lineage>
        <taxon>Bacteria</taxon>
        <taxon>Bacillati</taxon>
        <taxon>Actinomycetota</taxon>
        <taxon>Actinomycetes</taxon>
        <taxon>Kitasatosporales</taxon>
        <taxon>Streptomycetaceae</taxon>
        <taxon>Streptomyces</taxon>
    </lineage>
</organism>
<evidence type="ECO:0000259" key="2">
    <source>
        <dbReference type="Pfam" id="PF01556"/>
    </source>
</evidence>
<name>A0A0F4JYD4_9ACTN</name>
<dbReference type="InterPro" id="IPR008971">
    <property type="entry name" value="HSP40/DnaJ_pept-bd"/>
</dbReference>
<dbReference type="RefSeq" id="WP_045945724.1">
    <property type="nucleotide sequence ID" value="NZ_JZWV01000045.1"/>
</dbReference>
<comment type="caution">
    <text evidence="3">The sequence shown here is derived from an EMBL/GenBank/DDBJ whole genome shotgun (WGS) entry which is preliminary data.</text>
</comment>
<protein>
    <submittedName>
        <fullName evidence="3">Molecular chaperone DnaJ</fullName>
    </submittedName>
</protein>
<gene>
    <name evidence="3" type="ORF">VR44_02720</name>
</gene>
<evidence type="ECO:0000256" key="1">
    <source>
        <dbReference type="SAM" id="MobiDB-lite"/>
    </source>
</evidence>
<feature type="domain" description="Chaperone DnaJ C-terminal" evidence="2">
    <location>
        <begin position="49"/>
        <end position="111"/>
    </location>
</feature>
<dbReference type="InterPro" id="IPR002939">
    <property type="entry name" value="DnaJ_C"/>
</dbReference>
<dbReference type="SUPFAM" id="SSF49493">
    <property type="entry name" value="HSP40/DnaJ peptide-binding domain"/>
    <property type="match status" value="1"/>
</dbReference>
<dbReference type="Gene3D" id="2.60.260.20">
    <property type="entry name" value="Urease metallochaperone UreE, N-terminal domain"/>
    <property type="match status" value="1"/>
</dbReference>
<sequence length="112" mass="11090">GGGFDGGFDVGGPGGGFGGTDFEDLLSGLFGRGGERGGFGRTPGTDQVAEITLQVEDAYAGGRRRVTLDTGAGPRSYELNVPPGVTDGQRIRLAGEGGAGSGGGPAGDLYLR</sequence>
<reference evidence="3 4" key="1">
    <citation type="submission" date="2015-02" db="EMBL/GenBank/DDBJ databases">
        <authorList>
            <person name="Ju K.-S."/>
            <person name="Doroghazi J.R."/>
            <person name="Metcalf W."/>
        </authorList>
    </citation>
    <scope>NUCLEOTIDE SEQUENCE [LARGE SCALE GENOMIC DNA]</scope>
    <source>
        <strain evidence="3 4">NRRL ISP-5550</strain>
    </source>
</reference>
<dbReference type="Pfam" id="PF01556">
    <property type="entry name" value="DnaJ_C"/>
    <property type="match status" value="1"/>
</dbReference>
<keyword evidence="4" id="KW-1185">Reference proteome</keyword>
<dbReference type="GO" id="GO:0051082">
    <property type="term" value="F:unfolded protein binding"/>
    <property type="evidence" value="ECO:0007669"/>
    <property type="project" value="InterPro"/>
</dbReference>
<evidence type="ECO:0000313" key="3">
    <source>
        <dbReference type="EMBL" id="KJY38859.1"/>
    </source>
</evidence>
<accession>A0A0F4JYD4</accession>